<reference evidence="10" key="1">
    <citation type="submission" date="2015-09" db="EMBL/GenBank/DDBJ databases">
        <title>Draft Genome Sequences of Two Novel Amoeba-resistant Intranuclear Bacteria, Candidatus Berkiella cookevillensis and Candidatus Berkiella aquae.</title>
        <authorList>
            <person name="Mehari Y.T."/>
            <person name="Arivett B.A."/>
            <person name="Farone A.L."/>
            <person name="Gunderson J.H."/>
            <person name="Farone M.B."/>
        </authorList>
    </citation>
    <scope>NUCLEOTIDE SEQUENCE [LARGE SCALE GENOMIC DNA]</scope>
    <source>
        <strain evidence="10">HT99</strain>
    </source>
</reference>
<evidence type="ECO:0000259" key="9">
    <source>
        <dbReference type="Pfam" id="PF00149"/>
    </source>
</evidence>
<evidence type="ECO:0000256" key="7">
    <source>
        <dbReference type="ARBA" id="ARBA00033210"/>
    </source>
</evidence>
<evidence type="ECO:0000313" key="11">
    <source>
        <dbReference type="EMBL" id="MCS5710086.1"/>
    </source>
</evidence>
<dbReference type="EMBL" id="LKAJ01000007">
    <property type="protein sequence ID" value="KRG20960.1"/>
    <property type="molecule type" value="Genomic_DNA"/>
</dbReference>
<dbReference type="InterPro" id="IPR029052">
    <property type="entry name" value="Metallo-depent_PP-like"/>
</dbReference>
<comment type="catalytic activity">
    <reaction evidence="8">
        <text>P(1),P(4)-bis(5'-adenosyl) tetraphosphate + H2O = 2 ADP + 2 H(+)</text>
        <dbReference type="Rhea" id="RHEA:24252"/>
        <dbReference type="ChEBI" id="CHEBI:15377"/>
        <dbReference type="ChEBI" id="CHEBI:15378"/>
        <dbReference type="ChEBI" id="CHEBI:58141"/>
        <dbReference type="ChEBI" id="CHEBI:456216"/>
        <dbReference type="EC" id="3.6.1.41"/>
    </reaction>
</comment>
<dbReference type="NCBIfam" id="NF001204">
    <property type="entry name" value="PRK00166.1"/>
    <property type="match status" value="1"/>
</dbReference>
<protein>
    <recommendedName>
        <fullName evidence="3">bis(5'-nucleosyl)-tetraphosphatase (symmetrical)</fullName>
        <ecNumber evidence="3">3.6.1.41</ecNumber>
    </recommendedName>
    <alternativeName>
        <fullName evidence="6">Ap4A hydrolase</fullName>
    </alternativeName>
    <alternativeName>
        <fullName evidence="5">Diadenosine 5',5'''-P1,P4-tetraphosphate pyrophosphohydrolase</fullName>
    </alternativeName>
    <alternativeName>
        <fullName evidence="7">Diadenosine tetraphosphatase</fullName>
    </alternativeName>
</protein>
<dbReference type="Proteomes" id="UP000051497">
    <property type="component" value="Unassembled WGS sequence"/>
</dbReference>
<gene>
    <name evidence="10" type="primary">apaH</name>
    <name evidence="11" type="ORF">HT99x_001455</name>
    <name evidence="10" type="ORF">HT99x_01880</name>
</gene>
<accession>A0A0Q9YK43</accession>
<evidence type="ECO:0000313" key="10">
    <source>
        <dbReference type="EMBL" id="KRG20960.1"/>
    </source>
</evidence>
<dbReference type="PANTHER" id="PTHR40942:SF4">
    <property type="entry name" value="CYTOCHROME C5"/>
    <property type="match status" value="1"/>
</dbReference>
<evidence type="ECO:0000256" key="4">
    <source>
        <dbReference type="ARBA" id="ARBA00022801"/>
    </source>
</evidence>
<organism evidence="10">
    <name type="scientific">Candidatus Berkiella aquae</name>
    <dbReference type="NCBI Taxonomy" id="295108"/>
    <lineage>
        <taxon>Bacteria</taxon>
        <taxon>Pseudomonadati</taxon>
        <taxon>Pseudomonadota</taxon>
        <taxon>Gammaproteobacteria</taxon>
        <taxon>Candidatus Berkiellales</taxon>
        <taxon>Candidatus Berkiellaceae</taxon>
        <taxon>Candidatus Berkiella</taxon>
    </lineage>
</organism>
<comment type="similarity">
    <text evidence="2">Belongs to the Ap4A hydrolase family.</text>
</comment>
<dbReference type="CDD" id="cd07422">
    <property type="entry name" value="MPP_ApaH"/>
    <property type="match status" value="1"/>
</dbReference>
<sequence>MSTYAIGDVQGCFSQLEALLEVIDYDRTRDTLWFTGDLINRGPESLRTLRFISELPENTICVLGNHDLTLLAASVGAILPQHGDTYEEILHAPDQELLVNWLINRPLMHYDPQLQFALCHAGIYPHWSLAQAQALAEEAQTILQGPHSFEALHAMFGNHPNLWDPKLTGWDRFRFIVNAFTRMRFCDLNGTLDLSNKSEKTHEARYLPWFSIPTRKTAQDKLIFGHWAALQGKTETQGAYALDTGCVWGNALTAMCLETEQRFQVTCHPK</sequence>
<evidence type="ECO:0000256" key="5">
    <source>
        <dbReference type="ARBA" id="ARBA00031248"/>
    </source>
</evidence>
<comment type="function">
    <text evidence="1">Hydrolyzes diadenosine 5',5'''-P1,P4-tetraphosphate to yield ADP.</text>
</comment>
<dbReference type="AlphaFoldDB" id="A0A0Q9YK43"/>
<dbReference type="PANTHER" id="PTHR40942">
    <property type="match status" value="1"/>
</dbReference>
<keyword evidence="4 10" id="KW-0378">Hydrolase</keyword>
<dbReference type="EMBL" id="LKAJ02000001">
    <property type="protein sequence ID" value="MCS5710086.1"/>
    <property type="molecule type" value="Genomic_DNA"/>
</dbReference>
<dbReference type="InterPro" id="IPR004617">
    <property type="entry name" value="ApaH"/>
</dbReference>
<evidence type="ECO:0000256" key="1">
    <source>
        <dbReference type="ARBA" id="ARBA00003413"/>
    </source>
</evidence>
<dbReference type="InterPro" id="IPR004843">
    <property type="entry name" value="Calcineurin-like_PHP"/>
</dbReference>
<dbReference type="Pfam" id="PF00149">
    <property type="entry name" value="Metallophos"/>
    <property type="match status" value="1"/>
</dbReference>
<dbReference type="OrthoDB" id="9807890at2"/>
<reference evidence="11" key="2">
    <citation type="journal article" date="2016" name="Genome Announc.">
        <title>Draft Genome Sequences of Two Novel Amoeba-Resistant Intranuclear Bacteria, 'Candidatus Berkiella cookevillensis' and 'Candidatus Berkiella aquae'.</title>
        <authorList>
            <person name="Mehari Y.T."/>
            <person name="Arivett B.A."/>
            <person name="Farone A.L."/>
            <person name="Gunderson J.H."/>
            <person name="Farone M.B."/>
        </authorList>
    </citation>
    <scope>NUCLEOTIDE SEQUENCE</scope>
    <source>
        <strain evidence="11">HT99</strain>
    </source>
</reference>
<dbReference type="GO" id="GO:0008803">
    <property type="term" value="F:bis(5'-nucleosyl)-tetraphosphatase (symmetrical) activity"/>
    <property type="evidence" value="ECO:0007669"/>
    <property type="project" value="UniProtKB-EC"/>
</dbReference>
<keyword evidence="12" id="KW-1185">Reference proteome</keyword>
<evidence type="ECO:0000256" key="8">
    <source>
        <dbReference type="ARBA" id="ARBA00049417"/>
    </source>
</evidence>
<feature type="domain" description="Calcineurin-like phosphoesterase" evidence="9">
    <location>
        <begin position="2"/>
        <end position="122"/>
    </location>
</feature>
<dbReference type="Gene3D" id="3.60.21.10">
    <property type="match status" value="1"/>
</dbReference>
<dbReference type="PATRIC" id="fig|1590043.3.peg.1917"/>
<dbReference type="PIRSF" id="PIRSF000903">
    <property type="entry name" value="B5n-ttraPtase_sm"/>
    <property type="match status" value="1"/>
</dbReference>
<evidence type="ECO:0000256" key="2">
    <source>
        <dbReference type="ARBA" id="ARBA00005419"/>
    </source>
</evidence>
<proteinExistence type="inferred from homology"/>
<evidence type="ECO:0000256" key="6">
    <source>
        <dbReference type="ARBA" id="ARBA00032248"/>
    </source>
</evidence>
<dbReference type="SUPFAM" id="SSF56300">
    <property type="entry name" value="Metallo-dependent phosphatases"/>
    <property type="match status" value="1"/>
</dbReference>
<reference evidence="11" key="3">
    <citation type="submission" date="2021-06" db="EMBL/GenBank/DDBJ databases">
        <title>Genomic Description and Analysis of Intracellular Bacteria, Candidatus Berkiella cookevillensis and Candidatus Berkiella aquae.</title>
        <authorList>
            <person name="Kidane D.T."/>
            <person name="Mehari Y.T."/>
            <person name="Rice F.C."/>
            <person name="Arivett B.A."/>
            <person name="Farone A.L."/>
            <person name="Berk S.G."/>
            <person name="Farone M.B."/>
        </authorList>
    </citation>
    <scope>NUCLEOTIDE SEQUENCE</scope>
    <source>
        <strain evidence="11">HT99</strain>
    </source>
</reference>
<name>A0A0Q9YK43_9GAMM</name>
<evidence type="ECO:0000256" key="3">
    <source>
        <dbReference type="ARBA" id="ARBA00012506"/>
    </source>
</evidence>
<comment type="caution">
    <text evidence="10">The sequence shown here is derived from an EMBL/GenBank/DDBJ whole genome shotgun (WGS) entry which is preliminary data.</text>
</comment>
<evidence type="ECO:0000313" key="12">
    <source>
        <dbReference type="Proteomes" id="UP000051497"/>
    </source>
</evidence>
<dbReference type="STRING" id="295108.HT99x_01880"/>
<dbReference type="NCBIfam" id="TIGR00668">
    <property type="entry name" value="apaH"/>
    <property type="match status" value="1"/>
</dbReference>
<dbReference type="RefSeq" id="WP_075066504.1">
    <property type="nucleotide sequence ID" value="NZ_LKAJ02000001.1"/>
</dbReference>
<dbReference type="EC" id="3.6.1.41" evidence="3"/>